<dbReference type="PANTHER" id="PTHR13847:SF289">
    <property type="entry name" value="GLYCINE OXIDASE"/>
    <property type="match status" value="1"/>
</dbReference>
<dbReference type="Pfam" id="PF01266">
    <property type="entry name" value="DAO"/>
    <property type="match status" value="1"/>
</dbReference>
<dbReference type="Gene3D" id="3.50.50.60">
    <property type="entry name" value="FAD/NAD(P)-binding domain"/>
    <property type="match status" value="1"/>
</dbReference>
<dbReference type="Proteomes" id="UP001152422">
    <property type="component" value="Unassembled WGS sequence"/>
</dbReference>
<evidence type="ECO:0000259" key="2">
    <source>
        <dbReference type="Pfam" id="PF01266"/>
    </source>
</evidence>
<dbReference type="EMBL" id="JAMBQA010000011">
    <property type="protein sequence ID" value="MDG0847218.1"/>
    <property type="molecule type" value="Genomic_DNA"/>
</dbReference>
<reference evidence="3" key="1">
    <citation type="submission" date="2022-05" db="EMBL/GenBank/DDBJ databases">
        <title>Comparative genomics of Staphylococcus equorum isolates.</title>
        <authorList>
            <person name="Luelf R.H."/>
        </authorList>
    </citation>
    <scope>NUCLEOTIDE SEQUENCE</scope>
    <source>
        <strain evidence="3">TMW 2.2497</strain>
    </source>
</reference>
<keyword evidence="4" id="KW-1185">Reference proteome</keyword>
<dbReference type="RefSeq" id="WP_277583599.1">
    <property type="nucleotide sequence ID" value="NZ_JAMBPY010000011.1"/>
</dbReference>
<comment type="caution">
    <text evidence="3">The sequence shown here is derived from an EMBL/GenBank/DDBJ whole genome shotgun (WGS) entry which is preliminary data.</text>
</comment>
<dbReference type="PANTHER" id="PTHR13847">
    <property type="entry name" value="SARCOSINE DEHYDROGENASE-RELATED"/>
    <property type="match status" value="1"/>
</dbReference>
<gene>
    <name evidence="3" type="ORF">M4L89_13390</name>
</gene>
<evidence type="ECO:0000256" key="1">
    <source>
        <dbReference type="ARBA" id="ARBA00023002"/>
    </source>
</evidence>
<keyword evidence="1" id="KW-0560">Oxidoreductase</keyword>
<dbReference type="SUPFAM" id="SSF51905">
    <property type="entry name" value="FAD/NAD(P)-binding domain"/>
    <property type="match status" value="1"/>
</dbReference>
<sequence>MYDVIIIGSGVMGMSIARELSKSDIKIAVIDRDIPGKHASFKAGGMLGAQNEFTEDSDLFHIARQAQEMFEPLRDSLLDEVGLDIEYLDSGLIKLASSIDDNASVEKQYKFLQQYNRAVELLPAKSLKERTNGNVISDNLSAMYIPNDNQINANKYTKALLKSLEQRGIHRIYNTEVSDITPLNPGYRVVTDTDVLTAEKVVVAGGAWSGKLLSHHMPNSSVTGVKGEVLLVEHPNLSLETTLFTTNGCYVVPKMKNRYLIGATSYFDDYSVGVSQLGKKWLLQQATMHIPNLRDGKLINQWSGIRPYTSGEKPIMDEVAKHLFIISGHYRNGILLSPYVGKWMGDWIQYDRKPEQFADFIIERGKTNEVHYKR</sequence>
<dbReference type="SUPFAM" id="SSF54373">
    <property type="entry name" value="FAD-linked reductases, C-terminal domain"/>
    <property type="match status" value="1"/>
</dbReference>
<dbReference type="Gene3D" id="3.30.9.10">
    <property type="entry name" value="D-Amino Acid Oxidase, subunit A, domain 2"/>
    <property type="match status" value="1"/>
</dbReference>
<dbReference type="AlphaFoldDB" id="A0A9X4L6H0"/>
<dbReference type="InterPro" id="IPR006076">
    <property type="entry name" value="FAD-dep_OxRdtase"/>
</dbReference>
<evidence type="ECO:0000313" key="4">
    <source>
        <dbReference type="Proteomes" id="UP001152422"/>
    </source>
</evidence>
<dbReference type="InterPro" id="IPR036188">
    <property type="entry name" value="FAD/NAD-bd_sf"/>
</dbReference>
<proteinExistence type="predicted"/>
<dbReference type="GO" id="GO:0005737">
    <property type="term" value="C:cytoplasm"/>
    <property type="evidence" value="ECO:0007669"/>
    <property type="project" value="TreeGrafter"/>
</dbReference>
<accession>A0A9X4L6H0</accession>
<name>A0A9X4L6H0_9STAP</name>
<feature type="domain" description="FAD dependent oxidoreductase" evidence="2">
    <location>
        <begin position="3"/>
        <end position="347"/>
    </location>
</feature>
<organism evidence="3 4">
    <name type="scientific">Staphylococcus equorum</name>
    <dbReference type="NCBI Taxonomy" id="246432"/>
    <lineage>
        <taxon>Bacteria</taxon>
        <taxon>Bacillati</taxon>
        <taxon>Bacillota</taxon>
        <taxon>Bacilli</taxon>
        <taxon>Bacillales</taxon>
        <taxon>Staphylococcaceae</taxon>
        <taxon>Staphylococcus</taxon>
    </lineage>
</organism>
<evidence type="ECO:0000313" key="3">
    <source>
        <dbReference type="EMBL" id="MDG0847218.1"/>
    </source>
</evidence>
<dbReference type="GO" id="GO:0016491">
    <property type="term" value="F:oxidoreductase activity"/>
    <property type="evidence" value="ECO:0007669"/>
    <property type="project" value="UniProtKB-KW"/>
</dbReference>
<protein>
    <submittedName>
        <fullName evidence="3">FAD-binding oxidoreductase</fullName>
    </submittedName>
</protein>